<proteinExistence type="predicted"/>
<keyword evidence="2" id="KW-1185">Reference proteome</keyword>
<dbReference type="EMBL" id="JBHTGL010000008">
    <property type="protein sequence ID" value="MFD0623558.1"/>
    <property type="molecule type" value="Genomic_DNA"/>
</dbReference>
<name>A0ABW2WVJ1_9ACTN</name>
<organism evidence="1 2">
    <name type="scientific">Streptomyces sanglieri</name>
    <dbReference type="NCBI Taxonomy" id="193460"/>
    <lineage>
        <taxon>Bacteria</taxon>
        <taxon>Bacillati</taxon>
        <taxon>Actinomycetota</taxon>
        <taxon>Actinomycetes</taxon>
        <taxon>Kitasatosporales</taxon>
        <taxon>Streptomycetaceae</taxon>
        <taxon>Streptomyces</taxon>
    </lineage>
</organism>
<dbReference type="Proteomes" id="UP001596915">
    <property type="component" value="Unassembled WGS sequence"/>
</dbReference>
<reference evidence="2" key="1">
    <citation type="journal article" date="2019" name="Int. J. Syst. Evol. Microbiol.">
        <title>The Global Catalogue of Microorganisms (GCM) 10K type strain sequencing project: providing services to taxonomists for standard genome sequencing and annotation.</title>
        <authorList>
            <consortium name="The Broad Institute Genomics Platform"/>
            <consortium name="The Broad Institute Genome Sequencing Center for Infectious Disease"/>
            <person name="Wu L."/>
            <person name="Ma J."/>
        </authorList>
    </citation>
    <scope>NUCLEOTIDE SEQUENCE [LARGE SCALE GENOMIC DNA]</scope>
    <source>
        <strain evidence="2">JCM 12607</strain>
    </source>
</reference>
<comment type="caution">
    <text evidence="1">The sequence shown here is derived from an EMBL/GenBank/DDBJ whole genome shotgun (WGS) entry which is preliminary data.</text>
</comment>
<evidence type="ECO:0000313" key="1">
    <source>
        <dbReference type="EMBL" id="MFD0623558.1"/>
    </source>
</evidence>
<protein>
    <submittedName>
        <fullName evidence="1">Uncharacterized protein</fullName>
    </submittedName>
</protein>
<gene>
    <name evidence="1" type="ORF">ACFQ2K_13015</name>
</gene>
<sequence>MPIGSAGYASFRAASGSTTTLREDDSFHNRQVVDLGDTRHLDPAKADWPRHRIRDLGRALVVGHE</sequence>
<evidence type="ECO:0000313" key="2">
    <source>
        <dbReference type="Proteomes" id="UP001596915"/>
    </source>
</evidence>
<accession>A0ABW2WVJ1</accession>